<keyword evidence="7" id="KW-1185">Reference proteome</keyword>
<evidence type="ECO:0000256" key="1">
    <source>
        <dbReference type="ARBA" id="ARBA00001974"/>
    </source>
</evidence>
<dbReference type="Gene3D" id="3.30.390.30">
    <property type="match status" value="1"/>
</dbReference>
<evidence type="ECO:0000256" key="5">
    <source>
        <dbReference type="ARBA" id="ARBA00023002"/>
    </source>
</evidence>
<gene>
    <name evidence="6" type="ORF">GCK32_007163</name>
</gene>
<sequence length="144" mass="16651">TTAHNVYAIGDVVSTPLPLWEIESINIQHFQTAQEHGHRLGFSILNRPFPHEMTPFFWTLFFFEFGIRFAGCDQGTNETIVHGDLDRFDFAKYYLRNGVVVAVANSGPTPTAIQFLELFERNVQVTREDVEKNTTRDWMAWLNQ</sequence>
<proteinExistence type="inferred from homology"/>
<dbReference type="AlphaFoldDB" id="A0AAN8FY34"/>
<dbReference type="Gene3D" id="3.50.50.60">
    <property type="entry name" value="FAD/NAD(P)-binding domain"/>
    <property type="match status" value="1"/>
</dbReference>
<dbReference type="EMBL" id="WIXE01008348">
    <property type="protein sequence ID" value="KAK5979450.1"/>
    <property type="molecule type" value="Genomic_DNA"/>
</dbReference>
<keyword evidence="4" id="KW-0274">FAD</keyword>
<organism evidence="6 7">
    <name type="scientific">Trichostrongylus colubriformis</name>
    <name type="common">Black scour worm</name>
    <dbReference type="NCBI Taxonomy" id="6319"/>
    <lineage>
        <taxon>Eukaryota</taxon>
        <taxon>Metazoa</taxon>
        <taxon>Ecdysozoa</taxon>
        <taxon>Nematoda</taxon>
        <taxon>Chromadorea</taxon>
        <taxon>Rhabditida</taxon>
        <taxon>Rhabditina</taxon>
        <taxon>Rhabditomorpha</taxon>
        <taxon>Strongyloidea</taxon>
        <taxon>Trichostrongylidae</taxon>
        <taxon>Trichostrongylus</taxon>
    </lineage>
</organism>
<dbReference type="SUPFAM" id="SSF55424">
    <property type="entry name" value="FAD/NAD-linked reductases, dimerisation (C-terminal) domain"/>
    <property type="match status" value="1"/>
</dbReference>
<dbReference type="Proteomes" id="UP001331761">
    <property type="component" value="Unassembled WGS sequence"/>
</dbReference>
<evidence type="ECO:0000256" key="2">
    <source>
        <dbReference type="ARBA" id="ARBA00006442"/>
    </source>
</evidence>
<dbReference type="PANTHER" id="PTHR43557:SF2">
    <property type="entry name" value="RIESKE DOMAIN-CONTAINING PROTEIN-RELATED"/>
    <property type="match status" value="1"/>
</dbReference>
<evidence type="ECO:0000313" key="6">
    <source>
        <dbReference type="EMBL" id="KAK5979450.1"/>
    </source>
</evidence>
<feature type="non-terminal residue" evidence="6">
    <location>
        <position position="1"/>
    </location>
</feature>
<comment type="similarity">
    <text evidence="2">Belongs to the FAD-dependent oxidoreductase family.</text>
</comment>
<protein>
    <submittedName>
        <fullName evidence="6">Uncharacterized protein</fullName>
    </submittedName>
</protein>
<dbReference type="InterPro" id="IPR036188">
    <property type="entry name" value="FAD/NAD-bd_sf"/>
</dbReference>
<keyword evidence="3" id="KW-0285">Flavoprotein</keyword>
<reference evidence="6 7" key="1">
    <citation type="submission" date="2019-10" db="EMBL/GenBank/DDBJ databases">
        <title>Assembly and Annotation for the nematode Trichostrongylus colubriformis.</title>
        <authorList>
            <person name="Martin J."/>
        </authorList>
    </citation>
    <scope>NUCLEOTIDE SEQUENCE [LARGE SCALE GENOMIC DNA]</scope>
    <source>
        <strain evidence="6">G859</strain>
        <tissue evidence="6">Whole worm</tissue>
    </source>
</reference>
<keyword evidence="5" id="KW-0560">Oxidoreductase</keyword>
<accession>A0AAN8FY34</accession>
<evidence type="ECO:0000256" key="3">
    <source>
        <dbReference type="ARBA" id="ARBA00022630"/>
    </source>
</evidence>
<dbReference type="InterPro" id="IPR016156">
    <property type="entry name" value="FAD/NAD-linked_Rdtase_dimer_sf"/>
</dbReference>
<dbReference type="PANTHER" id="PTHR43557">
    <property type="entry name" value="APOPTOSIS-INDUCING FACTOR 1"/>
    <property type="match status" value="1"/>
</dbReference>
<name>A0AAN8FY34_TRICO</name>
<dbReference type="GO" id="GO:0016651">
    <property type="term" value="F:oxidoreductase activity, acting on NAD(P)H"/>
    <property type="evidence" value="ECO:0007669"/>
    <property type="project" value="TreeGrafter"/>
</dbReference>
<evidence type="ECO:0000313" key="7">
    <source>
        <dbReference type="Proteomes" id="UP001331761"/>
    </source>
</evidence>
<dbReference type="GO" id="GO:0005737">
    <property type="term" value="C:cytoplasm"/>
    <property type="evidence" value="ECO:0007669"/>
    <property type="project" value="TreeGrafter"/>
</dbReference>
<dbReference type="InterPro" id="IPR050446">
    <property type="entry name" value="FAD-oxidoreductase/Apoptosis"/>
</dbReference>
<comment type="cofactor">
    <cofactor evidence="1">
        <name>FAD</name>
        <dbReference type="ChEBI" id="CHEBI:57692"/>
    </cofactor>
</comment>
<evidence type="ECO:0000256" key="4">
    <source>
        <dbReference type="ARBA" id="ARBA00022827"/>
    </source>
</evidence>
<comment type="caution">
    <text evidence="6">The sequence shown here is derived from an EMBL/GenBank/DDBJ whole genome shotgun (WGS) entry which is preliminary data.</text>
</comment>